<accession>M5K5K9</accession>
<reference evidence="1 2" key="1">
    <citation type="journal article" date="2013" name="Gut Pathog.">
        <title>Draft genome of Ochrobactrum intermedium strain M86 isolated from non-ulcer dyspeptic individual from India.</title>
        <authorList>
            <person name="Kulkarni G."/>
            <person name="Dhotre D."/>
            <person name="Dharne M."/>
            <person name="Shetty S."/>
            <person name="Chowdhury S."/>
            <person name="Misra V."/>
            <person name="Misra S."/>
            <person name="Patole M."/>
            <person name="Shouche Y."/>
        </authorList>
    </citation>
    <scope>NUCLEOTIDE SEQUENCE [LARGE SCALE GENOMIC DNA]</scope>
    <source>
        <strain evidence="1 2">M86</strain>
    </source>
</reference>
<dbReference type="OrthoDB" id="7596193at2"/>
<dbReference type="EMBL" id="AOGE01000001">
    <property type="protein sequence ID" value="ELT51191.1"/>
    <property type="molecule type" value="Genomic_DNA"/>
</dbReference>
<dbReference type="RefSeq" id="WP_006470217.1">
    <property type="nucleotide sequence ID" value="NZ_AOGE01000001.1"/>
</dbReference>
<protein>
    <submittedName>
        <fullName evidence="1">Uncharacterized protein</fullName>
    </submittedName>
</protein>
<dbReference type="AlphaFoldDB" id="M5K5K9"/>
<proteinExistence type="predicted"/>
<evidence type="ECO:0000313" key="1">
    <source>
        <dbReference type="EMBL" id="ELT51191.1"/>
    </source>
</evidence>
<name>M5K5K9_9HYPH</name>
<sequence>MIGDIQAGHYTATGTVRSDRYNLFHMKQGAERHLATIVSGSRTKLLQFDLDVKRMCAALAAFDSWTEIPSVERPERAADACRLLIEAYLHNPEQVDWSDILIALDAALEAFGLPEDYPEKAFAARHEDVS</sequence>
<organism evidence="1 2">
    <name type="scientific">Brucella intermedia M86</name>
    <dbReference type="NCBI Taxonomy" id="1234597"/>
    <lineage>
        <taxon>Bacteria</taxon>
        <taxon>Pseudomonadati</taxon>
        <taxon>Pseudomonadota</taxon>
        <taxon>Alphaproteobacteria</taxon>
        <taxon>Hyphomicrobiales</taxon>
        <taxon>Brucellaceae</taxon>
        <taxon>Brucella/Ochrobactrum group</taxon>
        <taxon>Brucella</taxon>
    </lineage>
</organism>
<comment type="caution">
    <text evidence="1">The sequence shown here is derived from an EMBL/GenBank/DDBJ whole genome shotgun (WGS) entry which is preliminary data.</text>
</comment>
<dbReference type="Proteomes" id="UP000011971">
    <property type="component" value="Unassembled WGS sequence"/>
</dbReference>
<evidence type="ECO:0000313" key="2">
    <source>
        <dbReference type="Proteomes" id="UP000011971"/>
    </source>
</evidence>
<dbReference type="PATRIC" id="fig|1234597.4.peg.8"/>
<gene>
    <name evidence="1" type="ORF">D584_00040</name>
</gene>